<dbReference type="RefSeq" id="WP_091281801.1">
    <property type="nucleotide sequence ID" value="NZ_JABAOR010000003.1"/>
</dbReference>
<organism evidence="1 2">
    <name type="scientific">Arcanobacterium phocae</name>
    <dbReference type="NCBI Taxonomy" id="131112"/>
    <lineage>
        <taxon>Bacteria</taxon>
        <taxon>Bacillati</taxon>
        <taxon>Actinomycetota</taxon>
        <taxon>Actinomycetes</taxon>
        <taxon>Actinomycetales</taxon>
        <taxon>Actinomycetaceae</taxon>
        <taxon>Arcanobacterium</taxon>
    </lineage>
</organism>
<accession>A0A1H2LKA9</accession>
<name>A0A1H2LKA9_9ACTO</name>
<dbReference type="STRING" id="131112.SAMN04489737_1527"/>
<reference evidence="2" key="1">
    <citation type="submission" date="2016-10" db="EMBL/GenBank/DDBJ databases">
        <authorList>
            <person name="Varghese N."/>
            <person name="Submissions S."/>
        </authorList>
    </citation>
    <scope>NUCLEOTIDE SEQUENCE [LARGE SCALE GENOMIC DNA]</scope>
    <source>
        <strain evidence="2">DSM 10002</strain>
    </source>
</reference>
<sequence length="60" mass="6799">MNNTPEKSVSAQPILDVSKAPMPDRKVLSFRQSVLRQIPRFIAFNARIMGMVIKGHNPQH</sequence>
<dbReference type="EMBL" id="LT629804">
    <property type="protein sequence ID" value="SDU81470.1"/>
    <property type="molecule type" value="Genomic_DNA"/>
</dbReference>
<dbReference type="AlphaFoldDB" id="A0A1H2LKA9"/>
<protein>
    <submittedName>
        <fullName evidence="1">Uncharacterized protein</fullName>
    </submittedName>
</protein>
<proteinExistence type="predicted"/>
<evidence type="ECO:0000313" key="1">
    <source>
        <dbReference type="EMBL" id="SDU81470.1"/>
    </source>
</evidence>
<evidence type="ECO:0000313" key="2">
    <source>
        <dbReference type="Proteomes" id="UP000214355"/>
    </source>
</evidence>
<gene>
    <name evidence="1" type="ORF">SAMN04489737_1527</name>
</gene>
<dbReference type="Proteomes" id="UP000214355">
    <property type="component" value="Chromosome I"/>
</dbReference>
<dbReference type="GeneID" id="65345254"/>
<dbReference type="OrthoDB" id="3837971at2"/>
<keyword evidence="2" id="KW-1185">Reference proteome</keyword>